<proteinExistence type="predicted"/>
<dbReference type="AlphaFoldDB" id="A0A6M5YAL8"/>
<dbReference type="RefSeq" id="WP_171741084.1">
    <property type="nucleotide sequence ID" value="NZ_CP053435.1"/>
</dbReference>
<accession>A0A6M5YAL8</accession>
<dbReference type="Proteomes" id="UP000502756">
    <property type="component" value="Chromosome"/>
</dbReference>
<organism evidence="1 2">
    <name type="scientific">Spirosoma taeanense</name>
    <dbReference type="NCBI Taxonomy" id="2735870"/>
    <lineage>
        <taxon>Bacteria</taxon>
        <taxon>Pseudomonadati</taxon>
        <taxon>Bacteroidota</taxon>
        <taxon>Cytophagia</taxon>
        <taxon>Cytophagales</taxon>
        <taxon>Cytophagaceae</taxon>
        <taxon>Spirosoma</taxon>
    </lineage>
</organism>
<keyword evidence="2" id="KW-1185">Reference proteome</keyword>
<evidence type="ECO:0000313" key="2">
    <source>
        <dbReference type="Proteomes" id="UP000502756"/>
    </source>
</evidence>
<sequence>MYSYLVAHYVDDKPTFIYAETLEAARGIALASIQQNPSTGVLSIVEIATDRIVYYGKGEKQAAKLNALGRPTATAWLSRPPVFKHFLNWVSLKLARLTI</sequence>
<reference evidence="1 2" key="1">
    <citation type="submission" date="2020-05" db="EMBL/GenBank/DDBJ databases">
        <title>Genome sequencing of Spirosoma sp. TS118.</title>
        <authorList>
            <person name="Lee J.-H."/>
            <person name="Jeong S."/>
            <person name="Zhao L."/>
            <person name="Jung J.-H."/>
            <person name="Kim M.-K."/>
            <person name="Lim S."/>
        </authorList>
    </citation>
    <scope>NUCLEOTIDE SEQUENCE [LARGE SCALE GENOMIC DNA]</scope>
    <source>
        <strain evidence="1 2">TS118</strain>
    </source>
</reference>
<name>A0A6M5YAL8_9BACT</name>
<dbReference type="EMBL" id="CP053435">
    <property type="protein sequence ID" value="QJW91237.1"/>
    <property type="molecule type" value="Genomic_DNA"/>
</dbReference>
<gene>
    <name evidence="1" type="ORF">HNV11_18580</name>
</gene>
<protein>
    <submittedName>
        <fullName evidence="1">Uncharacterized protein</fullName>
    </submittedName>
</protein>
<dbReference type="KEGG" id="stae:HNV11_18580"/>
<evidence type="ECO:0000313" key="1">
    <source>
        <dbReference type="EMBL" id="QJW91237.1"/>
    </source>
</evidence>